<feature type="chain" id="PRO_5020031504" description="Ketoreductase (KR) domain-containing protein" evidence="3">
    <location>
        <begin position="24"/>
        <end position="325"/>
    </location>
</feature>
<evidence type="ECO:0000313" key="4">
    <source>
        <dbReference type="EMBL" id="TFJ87803.1"/>
    </source>
</evidence>
<gene>
    <name evidence="4" type="ORF">NSK_001150</name>
</gene>
<dbReference type="GO" id="GO:0016491">
    <property type="term" value="F:oxidoreductase activity"/>
    <property type="evidence" value="ECO:0007669"/>
    <property type="project" value="UniProtKB-KW"/>
</dbReference>
<dbReference type="EMBL" id="SDOX01000005">
    <property type="protein sequence ID" value="TFJ87803.1"/>
    <property type="molecule type" value="Genomic_DNA"/>
</dbReference>
<dbReference type="Pfam" id="PF00106">
    <property type="entry name" value="adh_short"/>
    <property type="match status" value="1"/>
</dbReference>
<evidence type="ECO:0008006" key="6">
    <source>
        <dbReference type="Google" id="ProtNLM"/>
    </source>
</evidence>
<dbReference type="AlphaFoldDB" id="A0A4D9DCI1"/>
<proteinExistence type="inferred from homology"/>
<protein>
    <recommendedName>
        <fullName evidence="6">Ketoreductase (KR) domain-containing protein</fullName>
    </recommendedName>
</protein>
<accession>A0A4D9DCI1</accession>
<dbReference type="SUPFAM" id="SSF51735">
    <property type="entry name" value="NAD(P)-binding Rossmann-fold domains"/>
    <property type="match status" value="1"/>
</dbReference>
<dbReference type="PRINTS" id="PR00081">
    <property type="entry name" value="GDHRDH"/>
</dbReference>
<dbReference type="Proteomes" id="UP000355283">
    <property type="component" value="Unassembled WGS sequence"/>
</dbReference>
<evidence type="ECO:0000313" key="5">
    <source>
        <dbReference type="Proteomes" id="UP000355283"/>
    </source>
</evidence>
<reference evidence="4 5" key="1">
    <citation type="submission" date="2019-01" db="EMBL/GenBank/DDBJ databases">
        <title>Nuclear Genome Assembly of the Microalgal Biofuel strain Nannochloropsis salina CCMP1776.</title>
        <authorList>
            <person name="Hovde B."/>
        </authorList>
    </citation>
    <scope>NUCLEOTIDE SEQUENCE [LARGE SCALE GENOMIC DNA]</scope>
    <source>
        <strain evidence="4 5">CCMP1776</strain>
    </source>
</reference>
<dbReference type="PANTHER" id="PTHR24320:SF148">
    <property type="entry name" value="NAD(P)-BINDING ROSSMANN-FOLD SUPERFAMILY PROTEIN"/>
    <property type="match status" value="1"/>
</dbReference>
<keyword evidence="2" id="KW-0560">Oxidoreductase</keyword>
<keyword evidence="3" id="KW-0732">Signal</keyword>
<dbReference type="InterPro" id="IPR002347">
    <property type="entry name" value="SDR_fam"/>
</dbReference>
<feature type="signal peptide" evidence="3">
    <location>
        <begin position="1"/>
        <end position="23"/>
    </location>
</feature>
<dbReference type="OrthoDB" id="191139at2759"/>
<name>A0A4D9DCI1_9STRA</name>
<comment type="caution">
    <text evidence="4">The sequence shown here is derived from an EMBL/GenBank/DDBJ whole genome shotgun (WGS) entry which is preliminary data.</text>
</comment>
<evidence type="ECO:0000256" key="3">
    <source>
        <dbReference type="SAM" id="SignalP"/>
    </source>
</evidence>
<organism evidence="4 5">
    <name type="scientific">Nannochloropsis salina CCMP1776</name>
    <dbReference type="NCBI Taxonomy" id="1027361"/>
    <lineage>
        <taxon>Eukaryota</taxon>
        <taxon>Sar</taxon>
        <taxon>Stramenopiles</taxon>
        <taxon>Ochrophyta</taxon>
        <taxon>Eustigmatophyceae</taxon>
        <taxon>Eustigmatales</taxon>
        <taxon>Monodopsidaceae</taxon>
        <taxon>Microchloropsis</taxon>
        <taxon>Microchloropsis salina</taxon>
    </lineage>
</organism>
<keyword evidence="5" id="KW-1185">Reference proteome</keyword>
<evidence type="ECO:0000256" key="1">
    <source>
        <dbReference type="ARBA" id="ARBA00006484"/>
    </source>
</evidence>
<dbReference type="Gene3D" id="3.40.50.720">
    <property type="entry name" value="NAD(P)-binding Rossmann-like Domain"/>
    <property type="match status" value="1"/>
</dbReference>
<sequence length="325" mass="34934">MKSISLLVPSSLLLLSSSLFVSSFVIQSHTSSILGLSATSPSTGSGSRSSTRMVEKIYIVTGSTDGIGQHTASNLINTPDAKLLVHGRNPAKVAQTVQQLKSVNTGNIDGVVADLASFQDIRRLAKDLEEKVEAASPDAPVVLINNAGVFETRRKESPEGLEMTFAINVAAPYLLTGLLLPILRRRKNSRIINISSISQGGSIPWDDLQLALPGAYTDHRAYSLSKLCMAMLSMEQSSRFGSAEFPIVCCDPGTVNTKMLEAGWGMYGVDVSAANDETFLALAPSLDNGSYFVGRMARKANAEAYDAKSRARLWQHLEEVTGFAY</sequence>
<comment type="similarity">
    <text evidence="1">Belongs to the short-chain dehydrogenases/reductases (SDR) family.</text>
</comment>
<dbReference type="PANTHER" id="PTHR24320">
    <property type="entry name" value="RETINOL DEHYDROGENASE"/>
    <property type="match status" value="1"/>
</dbReference>
<dbReference type="InterPro" id="IPR036291">
    <property type="entry name" value="NAD(P)-bd_dom_sf"/>
</dbReference>
<evidence type="ECO:0000256" key="2">
    <source>
        <dbReference type="ARBA" id="ARBA00023002"/>
    </source>
</evidence>